<dbReference type="Pfam" id="PF02150">
    <property type="entry name" value="Zn_ribbon_RPB9"/>
    <property type="match status" value="1"/>
</dbReference>
<dbReference type="GO" id="GO:0005509">
    <property type="term" value="F:calcium ion binding"/>
    <property type="evidence" value="ECO:0007669"/>
    <property type="project" value="InterPro"/>
</dbReference>
<dbReference type="InterPro" id="IPR001529">
    <property type="entry name" value="Zn_ribbon_RPB9"/>
</dbReference>
<dbReference type="PANTHER" id="PTHR23104">
    <property type="entry name" value="MULTIPLE COAGULATION FACTOR DEFICIENCY PROTEIN 2 NEURAL STEM CELL DERIVED NEURONAL SURVIVAL PROTEIN"/>
    <property type="match status" value="1"/>
</dbReference>
<dbReference type="InterPro" id="IPR002048">
    <property type="entry name" value="EF_hand_dom"/>
</dbReference>
<proteinExistence type="predicted"/>
<keyword evidence="6" id="KW-1185">Reference proteome</keyword>
<dbReference type="EMBL" id="CAJVPI010000765">
    <property type="protein sequence ID" value="CAG8570145.1"/>
    <property type="molecule type" value="Genomic_DNA"/>
</dbReference>
<dbReference type="CDD" id="cd00051">
    <property type="entry name" value="EFh"/>
    <property type="match status" value="1"/>
</dbReference>
<keyword evidence="1" id="KW-0732">Signal</keyword>
<protein>
    <submittedName>
        <fullName evidence="5">4316_t:CDS:1</fullName>
    </submittedName>
</protein>
<sequence length="186" mass="21542">MLFCPCCGNLLLVQQTLVEQQFFCQTCPYVFPITRPYKNVTTFKSKEVDDVLGGEEAWKNVDSTDAGALAFQRAINYQGEHQNFGDSERVREHVQQHLKDIPHPEKLSADDELYYMFSIHDVNKDGHLDGHELREAFVDHNEDGKQTLSLDEIIEMVDHVLEEDDMDNDGMISWEEYLLSRKYHSA</sequence>
<dbReference type="SUPFAM" id="SSF47473">
    <property type="entry name" value="EF-hand"/>
    <property type="match status" value="1"/>
</dbReference>
<dbReference type="PROSITE" id="PS00018">
    <property type="entry name" value="EF_HAND_1"/>
    <property type="match status" value="2"/>
</dbReference>
<dbReference type="Pfam" id="PF13499">
    <property type="entry name" value="EF-hand_7"/>
    <property type="match status" value="1"/>
</dbReference>
<evidence type="ECO:0000313" key="6">
    <source>
        <dbReference type="Proteomes" id="UP000789739"/>
    </source>
</evidence>
<evidence type="ECO:0000256" key="2">
    <source>
        <dbReference type="ARBA" id="ARBA00022737"/>
    </source>
</evidence>
<dbReference type="Proteomes" id="UP000789739">
    <property type="component" value="Unassembled WGS sequence"/>
</dbReference>
<feature type="domain" description="EF-hand" evidence="4">
    <location>
        <begin position="108"/>
        <end position="143"/>
    </location>
</feature>
<keyword evidence="3" id="KW-0106">Calcium</keyword>
<organism evidence="5 6">
    <name type="scientific">Paraglomus brasilianum</name>
    <dbReference type="NCBI Taxonomy" id="144538"/>
    <lineage>
        <taxon>Eukaryota</taxon>
        <taxon>Fungi</taxon>
        <taxon>Fungi incertae sedis</taxon>
        <taxon>Mucoromycota</taxon>
        <taxon>Glomeromycotina</taxon>
        <taxon>Glomeromycetes</taxon>
        <taxon>Paraglomerales</taxon>
        <taxon>Paraglomeraceae</taxon>
        <taxon>Paraglomus</taxon>
    </lineage>
</organism>
<evidence type="ECO:0000256" key="3">
    <source>
        <dbReference type="ARBA" id="ARBA00022837"/>
    </source>
</evidence>
<accession>A0A9N9BIR6</accession>
<dbReference type="SMART" id="SM00661">
    <property type="entry name" value="RPOL9"/>
    <property type="match status" value="1"/>
</dbReference>
<gene>
    <name evidence="5" type="ORF">PBRASI_LOCUS6056</name>
</gene>
<reference evidence="5" key="1">
    <citation type="submission" date="2021-06" db="EMBL/GenBank/DDBJ databases">
        <authorList>
            <person name="Kallberg Y."/>
            <person name="Tangrot J."/>
            <person name="Rosling A."/>
        </authorList>
    </citation>
    <scope>NUCLEOTIDE SEQUENCE</scope>
    <source>
        <strain evidence="5">BR232B</strain>
    </source>
</reference>
<keyword evidence="2" id="KW-0677">Repeat</keyword>
<dbReference type="InterPro" id="IPR018247">
    <property type="entry name" value="EF_Hand_1_Ca_BS"/>
</dbReference>
<dbReference type="Gene3D" id="1.10.238.10">
    <property type="entry name" value="EF-hand"/>
    <property type="match status" value="1"/>
</dbReference>
<dbReference type="PROSITE" id="PS50222">
    <property type="entry name" value="EF_HAND_2"/>
    <property type="match status" value="1"/>
</dbReference>
<dbReference type="InterPro" id="IPR052110">
    <property type="entry name" value="MCFD2-like"/>
</dbReference>
<dbReference type="InterPro" id="IPR011992">
    <property type="entry name" value="EF-hand-dom_pair"/>
</dbReference>
<dbReference type="OrthoDB" id="289247at2759"/>
<dbReference type="AlphaFoldDB" id="A0A9N9BIR6"/>
<dbReference type="PANTHER" id="PTHR23104:SF1">
    <property type="entry name" value="EF-HAND DOMAIN-CONTAINING PROTEIN"/>
    <property type="match status" value="1"/>
</dbReference>
<evidence type="ECO:0000256" key="1">
    <source>
        <dbReference type="ARBA" id="ARBA00022729"/>
    </source>
</evidence>
<comment type="caution">
    <text evidence="5">The sequence shown here is derived from an EMBL/GenBank/DDBJ whole genome shotgun (WGS) entry which is preliminary data.</text>
</comment>
<evidence type="ECO:0000259" key="4">
    <source>
        <dbReference type="PROSITE" id="PS50222"/>
    </source>
</evidence>
<name>A0A9N9BIR6_9GLOM</name>
<evidence type="ECO:0000313" key="5">
    <source>
        <dbReference type="EMBL" id="CAG8570145.1"/>
    </source>
</evidence>
<dbReference type="GO" id="GO:0006351">
    <property type="term" value="P:DNA-templated transcription"/>
    <property type="evidence" value="ECO:0007669"/>
    <property type="project" value="InterPro"/>
</dbReference>